<keyword evidence="6" id="KW-0472">Membrane</keyword>
<comment type="similarity">
    <text evidence="2 8">Belongs to the cytochrome P450 family.</text>
</comment>
<sequence length="505" mass="58006">MDVLVLSLYLLSTPVVGAVAALSLWFLKIFVDRKWKSTQKLPPLPEVPGLPLIGNLLQLKEKKPHKTFAKWAQTYGPVYSIRTGSNTVVVLNSNDVVKEAMVTRFPAISTRKLSSAVKILTSDKSIVAMSDYNEFYKTAKRHVLTQVLGPTAQRRNRILRDTLIDNTSDQLHALFRNRPLEAVNYREIFQLEVFGLAIKQTLGKDVDSIYVEELRTTMSRQEILNCLVLDILVGSIDVDWRDFFPYLNWIPNRSFENRIKQLDIRRTEVMKSLIKKTKMQSAFKEECYLDYLESEGNMLSERQIQMLLWEVLIATSDTPVVTTEWALYELAIDSKRQARLYEEISRVCGSDKITEEKLNQLPYLYAIFQETLRLYSPVPIVPLRYVSEDTELGGYFVRSGSEIAINIYGCNHDKNVWENPEEWNPERFMEEKSETMELFRSMAFGGGKRACVGALEAMTISRMAIGRLIQEFEWSVTDDQVNDVDTVGLTSRKLQPLLALIKPRS</sequence>
<dbReference type="GO" id="GO:0052615">
    <property type="term" value="F:ent-kaurene oxidase activity"/>
    <property type="evidence" value="ECO:0007669"/>
    <property type="project" value="InterPro"/>
</dbReference>
<comment type="cofactor">
    <cofactor evidence="7">
        <name>heme</name>
        <dbReference type="ChEBI" id="CHEBI:30413"/>
    </cofactor>
</comment>
<keyword evidence="7 8" id="KW-0349">Heme</keyword>
<name>A0A161XFM3_DAUCS</name>
<dbReference type="GO" id="GO:0009686">
    <property type="term" value="P:gibberellin biosynthetic process"/>
    <property type="evidence" value="ECO:0007669"/>
    <property type="project" value="InterPro"/>
</dbReference>
<feature type="binding site" description="axial binding residue" evidence="7">
    <location>
        <position position="451"/>
    </location>
    <ligand>
        <name>heme</name>
        <dbReference type="ChEBI" id="CHEBI:30413"/>
    </ligand>
    <ligandPart>
        <name>Fe</name>
        <dbReference type="ChEBI" id="CHEBI:18248"/>
    </ligandPart>
</feature>
<keyword evidence="3" id="KW-0812">Transmembrane</keyword>
<proteinExistence type="inferred from homology"/>
<dbReference type="OrthoDB" id="2789670at2759"/>
<gene>
    <name evidence="9" type="ORF">DCAR_0625393</name>
</gene>
<dbReference type="EMBL" id="CP093348">
    <property type="protein sequence ID" value="WOH05970.1"/>
    <property type="molecule type" value="Genomic_DNA"/>
</dbReference>
<dbReference type="GO" id="GO:0016709">
    <property type="term" value="F:oxidoreductase activity, acting on paired donors, with incorporation or reduction of molecular oxygen, NAD(P)H as one donor, and incorporation of one atom of oxygen"/>
    <property type="evidence" value="ECO:0007669"/>
    <property type="project" value="TreeGrafter"/>
</dbReference>
<dbReference type="InterPro" id="IPR044225">
    <property type="entry name" value="KO_chloroplastic"/>
</dbReference>
<dbReference type="Gramene" id="KZM91693">
    <property type="protein sequence ID" value="KZM91693"/>
    <property type="gene ID" value="DCAR_020942"/>
</dbReference>
<keyword evidence="4" id="KW-1133">Transmembrane helix</keyword>
<dbReference type="SUPFAM" id="SSF48264">
    <property type="entry name" value="Cytochrome P450"/>
    <property type="match status" value="1"/>
</dbReference>
<evidence type="ECO:0000313" key="10">
    <source>
        <dbReference type="Proteomes" id="UP000077755"/>
    </source>
</evidence>
<keyword evidence="10" id="KW-1185">Reference proteome</keyword>
<evidence type="ECO:0000256" key="4">
    <source>
        <dbReference type="ARBA" id="ARBA00022989"/>
    </source>
</evidence>
<dbReference type="PANTHER" id="PTHR47283">
    <property type="entry name" value="ENT-KAURENE OXIDASE, CHLOROPLASTIC"/>
    <property type="match status" value="1"/>
</dbReference>
<keyword evidence="7 8" id="KW-0479">Metal-binding</keyword>
<dbReference type="PRINTS" id="PR00385">
    <property type="entry name" value="P450"/>
</dbReference>
<dbReference type="KEGG" id="dcr:108226927"/>
<dbReference type="GO" id="GO:0009707">
    <property type="term" value="C:chloroplast outer membrane"/>
    <property type="evidence" value="ECO:0007669"/>
    <property type="project" value="TreeGrafter"/>
</dbReference>
<dbReference type="Pfam" id="PF00067">
    <property type="entry name" value="p450"/>
    <property type="match status" value="1"/>
</dbReference>
<evidence type="ECO:0000256" key="8">
    <source>
        <dbReference type="RuleBase" id="RU000461"/>
    </source>
</evidence>
<dbReference type="AlphaFoldDB" id="A0A161XFM3"/>
<reference evidence="9" key="1">
    <citation type="journal article" date="2016" name="Nat. Genet.">
        <title>A high-quality carrot genome assembly provides new insights into carotenoid accumulation and asterid genome evolution.</title>
        <authorList>
            <person name="Iorizzo M."/>
            <person name="Ellison S."/>
            <person name="Senalik D."/>
            <person name="Zeng P."/>
            <person name="Satapoomin P."/>
            <person name="Huang J."/>
            <person name="Bowman M."/>
            <person name="Iovene M."/>
            <person name="Sanseverino W."/>
            <person name="Cavagnaro P."/>
            <person name="Yildiz M."/>
            <person name="Macko-Podgorni A."/>
            <person name="Moranska E."/>
            <person name="Grzebelus E."/>
            <person name="Grzebelus D."/>
            <person name="Ashrafi H."/>
            <person name="Zheng Z."/>
            <person name="Cheng S."/>
            <person name="Spooner D."/>
            <person name="Van Deynze A."/>
            <person name="Simon P."/>
        </authorList>
    </citation>
    <scope>NUCLEOTIDE SEQUENCE</scope>
    <source>
        <tissue evidence="9">Leaf</tissue>
    </source>
</reference>
<keyword evidence="5 8" id="KW-0560">Oxidoreductase</keyword>
<dbReference type="OMA" id="TEEHLPW"/>
<dbReference type="Proteomes" id="UP000077755">
    <property type="component" value="Chromosome 6"/>
</dbReference>
<evidence type="ECO:0000256" key="2">
    <source>
        <dbReference type="ARBA" id="ARBA00010617"/>
    </source>
</evidence>
<evidence type="ECO:0000256" key="3">
    <source>
        <dbReference type="ARBA" id="ARBA00022692"/>
    </source>
</evidence>
<dbReference type="GO" id="GO:0020037">
    <property type="term" value="F:heme binding"/>
    <property type="evidence" value="ECO:0007669"/>
    <property type="project" value="InterPro"/>
</dbReference>
<dbReference type="InterPro" id="IPR001128">
    <property type="entry name" value="Cyt_P450"/>
</dbReference>
<evidence type="ECO:0000256" key="6">
    <source>
        <dbReference type="ARBA" id="ARBA00023136"/>
    </source>
</evidence>
<evidence type="ECO:0000313" key="9">
    <source>
        <dbReference type="EMBL" id="WOH05970.1"/>
    </source>
</evidence>
<accession>A0A161XFM3</accession>
<comment type="subcellular location">
    <subcellularLocation>
        <location evidence="1">Membrane</location>
        <topology evidence="1">Single-pass membrane protein</topology>
    </subcellularLocation>
</comment>
<dbReference type="GO" id="GO:0005506">
    <property type="term" value="F:iron ion binding"/>
    <property type="evidence" value="ECO:0007669"/>
    <property type="project" value="InterPro"/>
</dbReference>
<reference evidence="9" key="2">
    <citation type="submission" date="2022-03" db="EMBL/GenBank/DDBJ databases">
        <title>Draft title - Genomic analysis of global carrot germplasm unveils the trajectory of domestication and the origin of high carotenoid orange carrot.</title>
        <authorList>
            <person name="Iorizzo M."/>
            <person name="Ellison S."/>
            <person name="Senalik D."/>
            <person name="Macko-Podgorni A."/>
            <person name="Grzebelus D."/>
            <person name="Bostan H."/>
            <person name="Rolling W."/>
            <person name="Curaba J."/>
            <person name="Simon P."/>
        </authorList>
    </citation>
    <scope>NUCLEOTIDE SEQUENCE</scope>
    <source>
        <tissue evidence="9">Leaf</tissue>
    </source>
</reference>
<dbReference type="GO" id="GO:0005783">
    <property type="term" value="C:endoplasmic reticulum"/>
    <property type="evidence" value="ECO:0007669"/>
    <property type="project" value="TreeGrafter"/>
</dbReference>
<evidence type="ECO:0000256" key="7">
    <source>
        <dbReference type="PIRSR" id="PIRSR602401-1"/>
    </source>
</evidence>
<dbReference type="PRINTS" id="PR00463">
    <property type="entry name" value="EP450I"/>
</dbReference>
<evidence type="ECO:0000256" key="5">
    <source>
        <dbReference type="ARBA" id="ARBA00023002"/>
    </source>
</evidence>
<keyword evidence="7 8" id="KW-0408">Iron</keyword>
<dbReference type="PANTHER" id="PTHR47283:SF1">
    <property type="entry name" value="ENT-KAURENE OXIDASE, CHLOROPLASTIC"/>
    <property type="match status" value="1"/>
</dbReference>
<protein>
    <submittedName>
        <fullName evidence="9">Uncharacterized protein</fullName>
    </submittedName>
</protein>
<organism evidence="9 10">
    <name type="scientific">Daucus carota subsp. sativus</name>
    <name type="common">Carrot</name>
    <dbReference type="NCBI Taxonomy" id="79200"/>
    <lineage>
        <taxon>Eukaryota</taxon>
        <taxon>Viridiplantae</taxon>
        <taxon>Streptophyta</taxon>
        <taxon>Embryophyta</taxon>
        <taxon>Tracheophyta</taxon>
        <taxon>Spermatophyta</taxon>
        <taxon>Magnoliopsida</taxon>
        <taxon>eudicotyledons</taxon>
        <taxon>Gunneridae</taxon>
        <taxon>Pentapetalae</taxon>
        <taxon>asterids</taxon>
        <taxon>campanulids</taxon>
        <taxon>Apiales</taxon>
        <taxon>Apiaceae</taxon>
        <taxon>Apioideae</taxon>
        <taxon>Scandiceae</taxon>
        <taxon>Daucinae</taxon>
        <taxon>Daucus</taxon>
        <taxon>Daucus sect. Daucus</taxon>
    </lineage>
</organism>
<dbReference type="InterPro" id="IPR036396">
    <property type="entry name" value="Cyt_P450_sf"/>
</dbReference>
<dbReference type="GO" id="GO:0010241">
    <property type="term" value="P:ent-kaurene oxidation to kaurenoic acid"/>
    <property type="evidence" value="ECO:0007669"/>
    <property type="project" value="InterPro"/>
</dbReference>
<dbReference type="InterPro" id="IPR002401">
    <property type="entry name" value="Cyt_P450_E_grp-I"/>
</dbReference>
<dbReference type="PROSITE" id="PS00086">
    <property type="entry name" value="CYTOCHROME_P450"/>
    <property type="match status" value="1"/>
</dbReference>
<dbReference type="Gene3D" id="1.10.630.10">
    <property type="entry name" value="Cytochrome P450"/>
    <property type="match status" value="1"/>
</dbReference>
<keyword evidence="8" id="KW-0503">Monooxygenase</keyword>
<dbReference type="InterPro" id="IPR017972">
    <property type="entry name" value="Cyt_P450_CS"/>
</dbReference>
<evidence type="ECO:0000256" key="1">
    <source>
        <dbReference type="ARBA" id="ARBA00004167"/>
    </source>
</evidence>